<sequence length="142" mass="15599">MPISSGAKGHAGVGVDTSIKWFPEGGKKLYKPLTIKVNSYLQRYLDCHPEVKKRCLAELSGKFPDIGRKIHPAQRKLNFPKEKCIVDGNPMEKGQQDAVLPPNRNGSTVQATDSMRLADAKIENKDSRHKAAASKSSLCTLL</sequence>
<dbReference type="EMBL" id="CM037620">
    <property type="protein sequence ID" value="KAH7995480.1"/>
    <property type="molecule type" value="Genomic_DNA"/>
</dbReference>
<protein>
    <submittedName>
        <fullName evidence="1">Uncharacterized protein</fullName>
    </submittedName>
</protein>
<evidence type="ECO:0000313" key="2">
    <source>
        <dbReference type="Proteomes" id="UP000827872"/>
    </source>
</evidence>
<comment type="caution">
    <text evidence="1">The sequence shown here is derived from an EMBL/GenBank/DDBJ whole genome shotgun (WGS) entry which is preliminary data.</text>
</comment>
<gene>
    <name evidence="1" type="ORF">K3G42_025700</name>
</gene>
<proteinExistence type="predicted"/>
<organism evidence="1 2">
    <name type="scientific">Sphaerodactylus townsendi</name>
    <dbReference type="NCBI Taxonomy" id="933632"/>
    <lineage>
        <taxon>Eukaryota</taxon>
        <taxon>Metazoa</taxon>
        <taxon>Chordata</taxon>
        <taxon>Craniata</taxon>
        <taxon>Vertebrata</taxon>
        <taxon>Euteleostomi</taxon>
        <taxon>Lepidosauria</taxon>
        <taxon>Squamata</taxon>
        <taxon>Bifurcata</taxon>
        <taxon>Gekkota</taxon>
        <taxon>Sphaerodactylidae</taxon>
        <taxon>Sphaerodactylus</taxon>
    </lineage>
</organism>
<keyword evidence="2" id="KW-1185">Reference proteome</keyword>
<dbReference type="Proteomes" id="UP000827872">
    <property type="component" value="Linkage Group LG07"/>
</dbReference>
<name>A0ACB8ESX2_9SAUR</name>
<accession>A0ACB8ESX2</accession>
<evidence type="ECO:0000313" key="1">
    <source>
        <dbReference type="EMBL" id="KAH7995480.1"/>
    </source>
</evidence>
<reference evidence="1" key="1">
    <citation type="submission" date="2021-08" db="EMBL/GenBank/DDBJ databases">
        <title>The first chromosome-level gecko genome reveals the dynamic sex chromosomes of Neotropical dwarf geckos (Sphaerodactylidae: Sphaerodactylus).</title>
        <authorList>
            <person name="Pinto B.J."/>
            <person name="Keating S.E."/>
            <person name="Gamble T."/>
        </authorList>
    </citation>
    <scope>NUCLEOTIDE SEQUENCE</scope>
    <source>
        <strain evidence="1">TG3544</strain>
    </source>
</reference>